<dbReference type="InterPro" id="IPR003960">
    <property type="entry name" value="ATPase_AAA_CS"/>
</dbReference>
<dbReference type="SMART" id="SM00382">
    <property type="entry name" value="AAA"/>
    <property type="match status" value="1"/>
</dbReference>
<comment type="caution">
    <text evidence="5">The sequence shown here is derived from an EMBL/GenBank/DDBJ whole genome shotgun (WGS) entry which is preliminary data.</text>
</comment>
<dbReference type="SUPFAM" id="SSF140990">
    <property type="entry name" value="FtsH protease domain-like"/>
    <property type="match status" value="1"/>
</dbReference>
<evidence type="ECO:0000313" key="5">
    <source>
        <dbReference type="EMBL" id="MCL1631626.1"/>
    </source>
</evidence>
<dbReference type="PANTHER" id="PTHR23076:SF97">
    <property type="entry name" value="ATP-DEPENDENT ZINC METALLOPROTEASE YME1L1"/>
    <property type="match status" value="1"/>
</dbReference>
<evidence type="ECO:0000256" key="2">
    <source>
        <dbReference type="SAM" id="MobiDB-lite"/>
    </source>
</evidence>
<dbReference type="Gene3D" id="3.40.50.300">
    <property type="entry name" value="P-loop containing nucleotide triphosphate hydrolases"/>
    <property type="match status" value="1"/>
</dbReference>
<protein>
    <submittedName>
        <fullName evidence="5">AAA family ATPase</fullName>
    </submittedName>
</protein>
<accession>A0ABT0M9R9</accession>
<proteinExistence type="inferred from homology"/>
<keyword evidence="1" id="KW-0067">ATP-binding</keyword>
<dbReference type="InterPro" id="IPR003959">
    <property type="entry name" value="ATPase_AAA_core"/>
</dbReference>
<dbReference type="Proteomes" id="UP001203004">
    <property type="component" value="Unassembled WGS sequence"/>
</dbReference>
<dbReference type="InterPro" id="IPR027417">
    <property type="entry name" value="P-loop_NTPase"/>
</dbReference>
<dbReference type="RefSeq" id="WP_249099984.1">
    <property type="nucleotide sequence ID" value="NZ_JAMAST010000005.1"/>
</dbReference>
<keyword evidence="1" id="KW-0547">Nucleotide-binding</keyword>
<keyword evidence="3" id="KW-1133">Transmembrane helix</keyword>
<feature type="transmembrane region" description="Helical" evidence="3">
    <location>
        <begin position="36"/>
        <end position="65"/>
    </location>
</feature>
<dbReference type="Pfam" id="PF01434">
    <property type="entry name" value="Peptidase_M41"/>
    <property type="match status" value="1"/>
</dbReference>
<dbReference type="Gene3D" id="1.10.8.60">
    <property type="match status" value="1"/>
</dbReference>
<dbReference type="InterPro" id="IPR037219">
    <property type="entry name" value="Peptidase_M41-like"/>
</dbReference>
<dbReference type="Pfam" id="PF00004">
    <property type="entry name" value="AAA"/>
    <property type="match status" value="1"/>
</dbReference>
<dbReference type="SUPFAM" id="SSF52540">
    <property type="entry name" value="P-loop containing nucleoside triphosphate hydrolases"/>
    <property type="match status" value="1"/>
</dbReference>
<name>A0ABT0M9R9_9BACL</name>
<dbReference type="EMBL" id="JAMAST010000005">
    <property type="protein sequence ID" value="MCL1631626.1"/>
    <property type="molecule type" value="Genomic_DNA"/>
</dbReference>
<dbReference type="InterPro" id="IPR003593">
    <property type="entry name" value="AAA+_ATPase"/>
</dbReference>
<keyword evidence="3" id="KW-0812">Transmembrane</keyword>
<feature type="transmembrane region" description="Helical" evidence="3">
    <location>
        <begin position="12"/>
        <end position="30"/>
    </location>
</feature>
<sequence length="570" mass="63694">MKKYRRIMWRNVLIFILVASIITVTIWFGGPTVQNVAITVFNVVFQLFFAMLFMIIQFVALFWFLARGRTYWIMPGETGSTWDDYRGNPEIVENAKRIVTLLRGVKSFKKMGGEAIRGMLLCGPPGTGKSYLAQVIANEAQVPFAYASAPSFQNMFFGIGNLKVMQLYRKARKLAKTYGACIIFIDEIDAIGMSRQANGGGGGIGAMFGMGGSGLLNELLLQMDPPNIDHSRFAKLFRALGLRHKKAERRAVLTIGATNLPDVLDSALLRPGRFDRKLWVYPPDYDGRVDVFDYYLKKVNHEETLTAKKAALDTIGYSPAQIKHIVNEAIVIAHQREAKKASYEDFRAAMETYEWGLKQPLRSMNDDEKRNVAYHEAGHAVAQYLLKPHERVWKVTIIRRGSALGLAATKPTHERYNQSDSEMLAEIQVCLASRASEELFLGKKLNGVTSDLRQATQLAGAYIGAVGMGDELFSFLSAGSPQDSLKQLRPKINALLKDQMNQVKTLIENHTEFVHAISRELLNRGDLTGEEIDAIYVNLYGHPRPEVPQIKASPDSGSMKKADGEETETD</sequence>
<comment type="similarity">
    <text evidence="1">Belongs to the AAA ATPase family.</text>
</comment>
<evidence type="ECO:0000256" key="3">
    <source>
        <dbReference type="SAM" id="Phobius"/>
    </source>
</evidence>
<gene>
    <name evidence="5" type="ORF">M3N64_06645</name>
</gene>
<organism evidence="5 6">
    <name type="scientific">Sporolactobacillus mangiferae</name>
    <dbReference type="NCBI Taxonomy" id="2940498"/>
    <lineage>
        <taxon>Bacteria</taxon>
        <taxon>Bacillati</taxon>
        <taxon>Bacillota</taxon>
        <taxon>Bacilli</taxon>
        <taxon>Bacillales</taxon>
        <taxon>Sporolactobacillaceae</taxon>
        <taxon>Sporolactobacillus</taxon>
    </lineage>
</organism>
<evidence type="ECO:0000313" key="6">
    <source>
        <dbReference type="Proteomes" id="UP001203004"/>
    </source>
</evidence>
<dbReference type="PROSITE" id="PS00674">
    <property type="entry name" value="AAA"/>
    <property type="match status" value="1"/>
</dbReference>
<keyword evidence="6" id="KW-1185">Reference proteome</keyword>
<dbReference type="Gene3D" id="1.20.58.760">
    <property type="entry name" value="Peptidase M41"/>
    <property type="match status" value="1"/>
</dbReference>
<reference evidence="5 6" key="1">
    <citation type="submission" date="2022-05" db="EMBL/GenBank/DDBJ databases">
        <title>Sporolactobacillus sp nov CPB3-1, isolated from tree bark (Mangifera indica L.).</title>
        <authorList>
            <person name="Phuengjayaem S."/>
            <person name="Tanasupawat S."/>
        </authorList>
    </citation>
    <scope>NUCLEOTIDE SEQUENCE [LARGE SCALE GENOMIC DNA]</scope>
    <source>
        <strain evidence="5 6">CPB3-1</strain>
    </source>
</reference>
<feature type="domain" description="AAA+ ATPase" evidence="4">
    <location>
        <begin position="115"/>
        <end position="284"/>
    </location>
</feature>
<evidence type="ECO:0000256" key="1">
    <source>
        <dbReference type="RuleBase" id="RU003651"/>
    </source>
</evidence>
<dbReference type="PANTHER" id="PTHR23076">
    <property type="entry name" value="METALLOPROTEASE M41 FTSH"/>
    <property type="match status" value="1"/>
</dbReference>
<dbReference type="InterPro" id="IPR000642">
    <property type="entry name" value="Peptidase_M41"/>
</dbReference>
<keyword evidence="3" id="KW-0472">Membrane</keyword>
<evidence type="ECO:0000259" key="4">
    <source>
        <dbReference type="SMART" id="SM00382"/>
    </source>
</evidence>
<feature type="region of interest" description="Disordered" evidence="2">
    <location>
        <begin position="545"/>
        <end position="570"/>
    </location>
</feature>